<gene>
    <name evidence="2" type="ORF">GCM10009721_20370</name>
</gene>
<keyword evidence="1" id="KW-0732">Signal</keyword>
<feature type="chain" id="PRO_5046299192" description="ABC transporter substrate-binding protein" evidence="1">
    <location>
        <begin position="31"/>
        <end position="185"/>
    </location>
</feature>
<evidence type="ECO:0000313" key="2">
    <source>
        <dbReference type="EMBL" id="GGM94103.1"/>
    </source>
</evidence>
<keyword evidence="3" id="KW-1185">Reference proteome</keyword>
<feature type="signal peptide" evidence="1">
    <location>
        <begin position="1"/>
        <end position="30"/>
    </location>
</feature>
<organism evidence="2 3">
    <name type="scientific">Terrabacter tumescens</name>
    <dbReference type="NCBI Taxonomy" id="60443"/>
    <lineage>
        <taxon>Bacteria</taxon>
        <taxon>Bacillati</taxon>
        <taxon>Actinomycetota</taxon>
        <taxon>Actinomycetes</taxon>
        <taxon>Micrococcales</taxon>
        <taxon>Intrasporangiaceae</taxon>
        <taxon>Terrabacter</taxon>
    </lineage>
</organism>
<accession>A0ABQ2HZ37</accession>
<evidence type="ECO:0000313" key="3">
    <source>
        <dbReference type="Proteomes" id="UP000623461"/>
    </source>
</evidence>
<protein>
    <recommendedName>
        <fullName evidence="4">ABC transporter substrate-binding protein</fullName>
    </recommendedName>
</protein>
<dbReference type="RefSeq" id="WP_188960123.1">
    <property type="nucleotide sequence ID" value="NZ_BMNZ01000003.1"/>
</dbReference>
<dbReference type="Proteomes" id="UP000623461">
    <property type="component" value="Unassembled WGS sequence"/>
</dbReference>
<name>A0ABQ2HZ37_9MICO</name>
<proteinExistence type="predicted"/>
<evidence type="ECO:0008006" key="4">
    <source>
        <dbReference type="Google" id="ProtNLM"/>
    </source>
</evidence>
<reference evidence="3" key="1">
    <citation type="journal article" date="2019" name="Int. J. Syst. Evol. Microbiol.">
        <title>The Global Catalogue of Microorganisms (GCM) 10K type strain sequencing project: providing services to taxonomists for standard genome sequencing and annotation.</title>
        <authorList>
            <consortium name="The Broad Institute Genomics Platform"/>
            <consortium name="The Broad Institute Genome Sequencing Center for Infectious Disease"/>
            <person name="Wu L."/>
            <person name="Ma J."/>
        </authorList>
    </citation>
    <scope>NUCLEOTIDE SEQUENCE [LARGE SCALE GENOMIC DNA]</scope>
    <source>
        <strain evidence="3">JCM 1365</strain>
    </source>
</reference>
<sequence>MKLSTKLCAAGATLATTAALGLVPAVSASAAPTAAPTVAPAAATPRTSIAPATLTQDLGALGTFNGLFTPTGFSNQNGQLAVTGVVTGTVTSLTGAVTQLDPQTVTTTVQNAAASGSCKILTLDLGPLHLDLLGVVVDLNAIHLNITAQSGPGNLLGNLLCAVAGLLDGSGINGLATLLNRLLGL</sequence>
<evidence type="ECO:0000256" key="1">
    <source>
        <dbReference type="SAM" id="SignalP"/>
    </source>
</evidence>
<dbReference type="EMBL" id="BMNZ01000003">
    <property type="protein sequence ID" value="GGM94103.1"/>
    <property type="molecule type" value="Genomic_DNA"/>
</dbReference>
<comment type="caution">
    <text evidence="2">The sequence shown here is derived from an EMBL/GenBank/DDBJ whole genome shotgun (WGS) entry which is preliminary data.</text>
</comment>